<keyword evidence="5 6" id="KW-0378">Hydrolase</keyword>
<dbReference type="InterPro" id="IPR044651">
    <property type="entry name" value="OTSB-like"/>
</dbReference>
<evidence type="ECO:0000256" key="2">
    <source>
        <dbReference type="ARBA" id="ARBA00001968"/>
    </source>
</evidence>
<comment type="catalytic activity">
    <reaction evidence="1 6">
        <text>alpha,alpha-trehalose 6-phosphate + H2O = alpha,alpha-trehalose + phosphate</text>
        <dbReference type="Rhea" id="RHEA:23420"/>
        <dbReference type="ChEBI" id="CHEBI:15377"/>
        <dbReference type="ChEBI" id="CHEBI:16551"/>
        <dbReference type="ChEBI" id="CHEBI:43474"/>
        <dbReference type="ChEBI" id="CHEBI:58429"/>
        <dbReference type="EC" id="3.1.3.12"/>
    </reaction>
</comment>
<dbReference type="SUPFAM" id="SSF56784">
    <property type="entry name" value="HAD-like"/>
    <property type="match status" value="1"/>
</dbReference>
<dbReference type="NCBIfam" id="TIGR01484">
    <property type="entry name" value="HAD-SF-IIB"/>
    <property type="match status" value="1"/>
</dbReference>
<dbReference type="InterPro" id="IPR003337">
    <property type="entry name" value="Trehalose_PPase"/>
</dbReference>
<dbReference type="AlphaFoldDB" id="A0AAP0PPE3"/>
<evidence type="ECO:0000256" key="3">
    <source>
        <dbReference type="ARBA" id="ARBA00005199"/>
    </source>
</evidence>
<dbReference type="PANTHER" id="PTHR43768:SF17">
    <property type="entry name" value="TREHALOSE-PHOSPHATE PHOSPHATASE F-RELATED"/>
    <property type="match status" value="1"/>
</dbReference>
<dbReference type="Gene3D" id="3.30.70.1020">
    <property type="entry name" value="Trehalose-6-phosphate phosphatase related protein, domain 2"/>
    <property type="match status" value="1"/>
</dbReference>
<proteinExistence type="inferred from homology"/>
<dbReference type="CDD" id="cd01627">
    <property type="entry name" value="HAD_TPP"/>
    <property type="match status" value="1"/>
</dbReference>
<dbReference type="GO" id="GO:0005992">
    <property type="term" value="P:trehalose biosynthetic process"/>
    <property type="evidence" value="ECO:0007669"/>
    <property type="project" value="InterPro"/>
</dbReference>
<dbReference type="GO" id="GO:0004805">
    <property type="term" value="F:trehalose-phosphatase activity"/>
    <property type="evidence" value="ECO:0007669"/>
    <property type="project" value="UniProtKB-EC"/>
</dbReference>
<sequence>MDLKSNHAAPVLTDPVPINKSRLGIHSSLMPYSGAGAAFSSGLCITIPRKKPITSVLDDIRSAGWLDAMKSSSPPRKKLSKDLNIEVTSDDDHIYSSWMLKYPSALTSFEQIMNSAKGKRIALFLDYDGTLSRIVDDPECAFMSNAMRAAVRNAAKYFPTAIISGRSRDKVYEFVGLTELYYAGSHGMDIMGPVRPIMTGEDHPNCIRSTDKQGKEVNLFQPASEFLPMIAEVFRSLIENTKEIKGVKVENNKFCASVHYRNVDEKSWPVVAQSVHDVLKGYPRLRLTHGRKVLEVRPVIDWNKGKAVEFLLESLGLCGDNVLPIYVGDDRTDEDAFKVLRERNQGFGILVSSVLKESSAFYSLRDPSEVMQFLKQLVKSNKLTAV</sequence>
<comment type="pathway">
    <text evidence="3 6">Glycan biosynthesis; trehalose biosynthesis.</text>
</comment>
<evidence type="ECO:0000313" key="8">
    <source>
        <dbReference type="Proteomes" id="UP001419268"/>
    </source>
</evidence>
<protein>
    <recommendedName>
        <fullName evidence="6">Trehalose 6-phosphate phosphatase</fullName>
        <ecNumber evidence="6">3.1.3.12</ecNumber>
    </recommendedName>
</protein>
<evidence type="ECO:0000256" key="1">
    <source>
        <dbReference type="ARBA" id="ARBA00000500"/>
    </source>
</evidence>
<dbReference type="PANTHER" id="PTHR43768">
    <property type="entry name" value="TREHALOSE 6-PHOSPHATE PHOSPHATASE"/>
    <property type="match status" value="1"/>
</dbReference>
<dbReference type="Pfam" id="PF02358">
    <property type="entry name" value="Trehalose_PPase"/>
    <property type="match status" value="1"/>
</dbReference>
<evidence type="ECO:0000313" key="7">
    <source>
        <dbReference type="EMBL" id="KAK9148046.1"/>
    </source>
</evidence>
<dbReference type="EC" id="3.1.3.12" evidence="6"/>
<dbReference type="FunFam" id="3.40.50.1000:FF:000073">
    <property type="entry name" value="Trehalose 6-phosphate phosphatase"/>
    <property type="match status" value="1"/>
</dbReference>
<comment type="cofactor">
    <cofactor evidence="2 6">
        <name>a divalent metal cation</name>
        <dbReference type="ChEBI" id="CHEBI:60240"/>
    </cofactor>
</comment>
<dbReference type="InterPro" id="IPR036412">
    <property type="entry name" value="HAD-like_sf"/>
</dbReference>
<dbReference type="EMBL" id="JBBNAG010000003">
    <property type="protein sequence ID" value="KAK9148046.1"/>
    <property type="molecule type" value="Genomic_DNA"/>
</dbReference>
<dbReference type="NCBIfam" id="TIGR00685">
    <property type="entry name" value="T6PP"/>
    <property type="match status" value="1"/>
</dbReference>
<comment type="caution">
    <text evidence="7">The sequence shown here is derived from an EMBL/GenBank/DDBJ whole genome shotgun (WGS) entry which is preliminary data.</text>
</comment>
<comment type="similarity">
    <text evidence="4 6">Belongs to the trehalose phosphatase family.</text>
</comment>
<keyword evidence="8" id="KW-1185">Reference proteome</keyword>
<dbReference type="Gene3D" id="3.40.50.1000">
    <property type="entry name" value="HAD superfamily/HAD-like"/>
    <property type="match status" value="1"/>
</dbReference>
<evidence type="ECO:0000256" key="5">
    <source>
        <dbReference type="ARBA" id="ARBA00022801"/>
    </source>
</evidence>
<accession>A0AAP0PPE3</accession>
<name>A0AAP0PPE3_9MAGN</name>
<reference evidence="7 8" key="1">
    <citation type="submission" date="2024-01" db="EMBL/GenBank/DDBJ databases">
        <title>Genome assemblies of Stephania.</title>
        <authorList>
            <person name="Yang L."/>
        </authorList>
    </citation>
    <scope>NUCLEOTIDE SEQUENCE [LARGE SCALE GENOMIC DNA]</scope>
    <source>
        <strain evidence="7">JXDWG</strain>
        <tissue evidence="7">Leaf</tissue>
    </source>
</reference>
<organism evidence="7 8">
    <name type="scientific">Stephania cephalantha</name>
    <dbReference type="NCBI Taxonomy" id="152367"/>
    <lineage>
        <taxon>Eukaryota</taxon>
        <taxon>Viridiplantae</taxon>
        <taxon>Streptophyta</taxon>
        <taxon>Embryophyta</taxon>
        <taxon>Tracheophyta</taxon>
        <taxon>Spermatophyta</taxon>
        <taxon>Magnoliopsida</taxon>
        <taxon>Ranunculales</taxon>
        <taxon>Menispermaceae</taxon>
        <taxon>Menispermoideae</taxon>
        <taxon>Cissampelideae</taxon>
        <taxon>Stephania</taxon>
    </lineage>
</organism>
<dbReference type="FunFam" id="3.30.70.1020:FF:000004">
    <property type="entry name" value="Trehalose 6-phosphate phosphatase"/>
    <property type="match status" value="1"/>
</dbReference>
<evidence type="ECO:0000256" key="4">
    <source>
        <dbReference type="ARBA" id="ARBA00008770"/>
    </source>
</evidence>
<dbReference type="InterPro" id="IPR006379">
    <property type="entry name" value="HAD-SF_hydro_IIB"/>
</dbReference>
<evidence type="ECO:0000256" key="6">
    <source>
        <dbReference type="RuleBase" id="RU361117"/>
    </source>
</evidence>
<comment type="function">
    <text evidence="6">Removes the phosphate from trehalose 6-phosphate to produce free trehalose.</text>
</comment>
<dbReference type="Proteomes" id="UP001419268">
    <property type="component" value="Unassembled WGS sequence"/>
</dbReference>
<gene>
    <name evidence="7" type="ORF">Scep_006803</name>
</gene>
<dbReference type="InterPro" id="IPR023214">
    <property type="entry name" value="HAD_sf"/>
</dbReference>